<feature type="region of interest" description="Disordered" evidence="1">
    <location>
        <begin position="130"/>
        <end position="149"/>
    </location>
</feature>
<organism evidence="2 3">
    <name type="scientific">Lymnaea stagnalis</name>
    <name type="common">Great pond snail</name>
    <name type="synonym">Helix stagnalis</name>
    <dbReference type="NCBI Taxonomy" id="6523"/>
    <lineage>
        <taxon>Eukaryota</taxon>
        <taxon>Metazoa</taxon>
        <taxon>Spiralia</taxon>
        <taxon>Lophotrochozoa</taxon>
        <taxon>Mollusca</taxon>
        <taxon>Gastropoda</taxon>
        <taxon>Heterobranchia</taxon>
        <taxon>Euthyneura</taxon>
        <taxon>Panpulmonata</taxon>
        <taxon>Hygrophila</taxon>
        <taxon>Lymnaeoidea</taxon>
        <taxon>Lymnaeidae</taxon>
        <taxon>Lymnaea</taxon>
    </lineage>
</organism>
<evidence type="ECO:0000313" key="2">
    <source>
        <dbReference type="EMBL" id="CAL1534407.1"/>
    </source>
</evidence>
<dbReference type="AlphaFoldDB" id="A0AAV2HLT0"/>
<protein>
    <submittedName>
        <fullName evidence="2">Uncharacterized protein</fullName>
    </submittedName>
</protein>
<feature type="compositionally biased region" description="Low complexity" evidence="1">
    <location>
        <begin position="400"/>
        <end position="414"/>
    </location>
</feature>
<gene>
    <name evidence="2" type="ORF">GSLYS_00008367001</name>
</gene>
<feature type="compositionally biased region" description="Polar residues" evidence="1">
    <location>
        <begin position="130"/>
        <end position="148"/>
    </location>
</feature>
<keyword evidence="3" id="KW-1185">Reference proteome</keyword>
<dbReference type="Proteomes" id="UP001497497">
    <property type="component" value="Unassembled WGS sequence"/>
</dbReference>
<proteinExistence type="predicted"/>
<feature type="compositionally biased region" description="Low complexity" evidence="1">
    <location>
        <begin position="433"/>
        <end position="444"/>
    </location>
</feature>
<reference evidence="2 3" key="1">
    <citation type="submission" date="2024-04" db="EMBL/GenBank/DDBJ databases">
        <authorList>
            <consortium name="Genoscope - CEA"/>
            <person name="William W."/>
        </authorList>
    </citation>
    <scope>NUCLEOTIDE SEQUENCE [LARGE SCALE GENOMIC DNA]</scope>
</reference>
<evidence type="ECO:0000256" key="1">
    <source>
        <dbReference type="SAM" id="MobiDB-lite"/>
    </source>
</evidence>
<name>A0AAV2HLT0_LYMST</name>
<comment type="caution">
    <text evidence="2">The sequence shown here is derived from an EMBL/GenBank/DDBJ whole genome shotgun (WGS) entry which is preliminary data.</text>
</comment>
<accession>A0AAV2HLT0</accession>
<dbReference type="EMBL" id="CAXITT010000170">
    <property type="protein sequence ID" value="CAL1534407.1"/>
    <property type="molecule type" value="Genomic_DNA"/>
</dbReference>
<sequence>MDPTGVLADKDVLFRGIWGAGYQVSDRLVRSISSEFASKPSRPCKLILTTSGLTLERLPSDDGKTGKLNEIAFSALRDVTSSPYNPSCLLVVYVDAKSHFSVLVCSSDQPDDLGFIQRAFKKHKNWLLQNRPAQSPSQNSTLTQSRVNSHGRGQIAHVYRLNSNEMRPATILTNGSIISQDRQGSGYRSFSDSSDVNDGDVFMTDESMLHQGEVRVDREPVDLCKDGHPEAYHVGVQTLLTDRDSDTSSITSSSSIRDDIHSLSEEMKAIKFLLEKATGISAEEYYRRRDVQGYRHAVAYQPGPKALRAVNFSGVSHENGASGAVNDEVDHASSVLTNGHSHISNDYDLRSISAQTDKSSSILQRSRYAKKPVSVSTSNAYKEKVAALRKRGGPSGAENGSTSGFGSFSDGQTSPSPNSPKNFGHMQPRSSDRSASTSRTTVSKSIEEVYMNRPQRGSLKKRVIFQAAPQQ</sequence>
<evidence type="ECO:0000313" key="3">
    <source>
        <dbReference type="Proteomes" id="UP001497497"/>
    </source>
</evidence>
<feature type="region of interest" description="Disordered" evidence="1">
    <location>
        <begin position="387"/>
        <end position="471"/>
    </location>
</feature>